<dbReference type="SUPFAM" id="SSF46785">
    <property type="entry name" value="Winged helix' DNA-binding domain"/>
    <property type="match status" value="1"/>
</dbReference>
<protein>
    <submittedName>
        <fullName evidence="2">PadR family transcriptional regulator</fullName>
    </submittedName>
</protein>
<comment type="caution">
    <text evidence="2">The sequence shown here is derived from an EMBL/GenBank/DDBJ whole genome shotgun (WGS) entry which is preliminary data.</text>
</comment>
<accession>A0A563E343</accession>
<dbReference type="AlphaFoldDB" id="A0A563E343"/>
<proteinExistence type="predicted"/>
<dbReference type="InterPro" id="IPR005149">
    <property type="entry name" value="Tscrpt_reg_PadR_N"/>
</dbReference>
<evidence type="ECO:0000313" key="3">
    <source>
        <dbReference type="Proteomes" id="UP000320244"/>
    </source>
</evidence>
<dbReference type="Gene3D" id="1.10.10.10">
    <property type="entry name" value="Winged helix-like DNA-binding domain superfamily/Winged helix DNA-binding domain"/>
    <property type="match status" value="1"/>
</dbReference>
<dbReference type="EMBL" id="VCQV01000009">
    <property type="protein sequence ID" value="TWP36825.1"/>
    <property type="molecule type" value="Genomic_DNA"/>
</dbReference>
<evidence type="ECO:0000313" key="2">
    <source>
        <dbReference type="EMBL" id="TWP36825.1"/>
    </source>
</evidence>
<dbReference type="OrthoDB" id="3186544at2"/>
<gene>
    <name evidence="2" type="ORF">FGL98_08705</name>
</gene>
<reference evidence="2 3" key="2">
    <citation type="submission" date="2019-08" db="EMBL/GenBank/DDBJ databases">
        <title>Jejuicoccus antrihumi gen. nov., sp. nov., a new member of the family Dermacoccaceae isolated from a cave.</title>
        <authorList>
            <person name="Schumann P."/>
            <person name="Kim I.S."/>
        </authorList>
    </citation>
    <scope>NUCLEOTIDE SEQUENCE [LARGE SCALE GENOMIC DNA]</scope>
    <source>
        <strain evidence="2 3">C5-26</strain>
    </source>
</reference>
<dbReference type="Pfam" id="PF03551">
    <property type="entry name" value="PadR"/>
    <property type="match status" value="1"/>
</dbReference>
<reference evidence="2 3" key="1">
    <citation type="submission" date="2019-05" db="EMBL/GenBank/DDBJ databases">
        <authorList>
            <person name="Lee S.D."/>
        </authorList>
    </citation>
    <scope>NUCLEOTIDE SEQUENCE [LARGE SCALE GENOMIC DNA]</scope>
    <source>
        <strain evidence="2 3">C5-26</strain>
    </source>
</reference>
<dbReference type="InterPro" id="IPR036390">
    <property type="entry name" value="WH_DNA-bd_sf"/>
</dbReference>
<dbReference type="Proteomes" id="UP000320244">
    <property type="component" value="Unassembled WGS sequence"/>
</dbReference>
<evidence type="ECO:0000259" key="1">
    <source>
        <dbReference type="Pfam" id="PF03551"/>
    </source>
</evidence>
<dbReference type="PANTHER" id="PTHR43252:SF4">
    <property type="entry name" value="TRANSCRIPTIONAL REGULATORY PROTEIN"/>
    <property type="match status" value="1"/>
</dbReference>
<organism evidence="2 3">
    <name type="scientific">Leekyejoonella antrihumi</name>
    <dbReference type="NCBI Taxonomy" id="1660198"/>
    <lineage>
        <taxon>Bacteria</taxon>
        <taxon>Bacillati</taxon>
        <taxon>Actinomycetota</taxon>
        <taxon>Actinomycetes</taxon>
        <taxon>Micrococcales</taxon>
        <taxon>Dermacoccaceae</taxon>
        <taxon>Leekyejoonella</taxon>
    </lineage>
</organism>
<sequence>MTASLVLPQGHILHVAVYEERILTVPQTRNAYPLLGLLNLRSWSTYELAQQVQRSLHWFWPTAERRLYDEPKLLVELGLAEATEEFTGRRARREYRITRAGRRALRLWINEPSAPRTCEFEALAKVFFADAGSIHQLESVIDGIAAESIDRIKQLGEMLEAEAPFPKRAHVSVLAMQLQLEQEEGVLHWSQWARTQIKQWRSTKDPGDWPTEALRAELAARAHPRAPGE</sequence>
<dbReference type="PANTHER" id="PTHR43252">
    <property type="entry name" value="TRANSCRIPTIONAL REGULATOR YQJI"/>
    <property type="match status" value="1"/>
</dbReference>
<feature type="domain" description="Transcription regulator PadR N-terminal" evidence="1">
    <location>
        <begin position="34"/>
        <end position="106"/>
    </location>
</feature>
<dbReference type="InterPro" id="IPR036388">
    <property type="entry name" value="WH-like_DNA-bd_sf"/>
</dbReference>
<keyword evidence="3" id="KW-1185">Reference proteome</keyword>
<name>A0A563E343_9MICO</name>